<protein>
    <recommendedName>
        <fullName evidence="8">Maestro heat-like repeat family member 5</fullName>
    </recommendedName>
</protein>
<keyword evidence="7" id="KW-1185">Reference proteome</keyword>
<dbReference type="InterPro" id="IPR016024">
    <property type="entry name" value="ARM-type_fold"/>
</dbReference>
<keyword evidence="1" id="KW-0677">Repeat</keyword>
<sequence>MASGVPSEGPAVGHSREEGHQEEEPPEEETETEEERVTTESEEDAALDAELPSQEILEAHHSPPWEEGLVCRIRAMLPVQRSLMLEATRQRLQEQNQNFLFHLYGLLLREPGRWAVGKHLLSLLEMSPPEGQPAGASPQGIALAVGIAAATHMELVWALLEHSPHPDLHWRWVGSTCLLCYGQMALRARRQMLPWVDNMASRMVYYYSSSSYDHILKRSFLSAAVMLMKALKRPSASQGYKFTQTAELIQCLLFALQKEPNRLVTLFQQKTILVIAGLSSLRPSLTPMVKSTILQTCFQSLYQLPPMESLKSRSQLQKPDPKRLYQMTAQALNLLLYTFISENKSMDEVCFLLQHTEPWLTSDRSQERERAVQTIFLLLKSVMDRVKLTEEARPSVLGHQIGLLTLLWRDSSAFTKSHARLSVCLILQLLAQQKGSVREFTYLNKMKNFEEKVHKDTEATFCHLVQAVDDHLTVAQRTQLILTLLHALAKPSDSDLAAYLLLMFFEDHSIKPEQVAEILQGLFQALPAISFKNVQEMVLKAVTVLGNQHTQETVEVLLALCHPSERQMATLWRALAADNQLARKVITLLYTKLKLRPPQLMGRLSEQAELMSMLALGTIYELLYIREYKATVHWAFAGILLGLLTQLHYLYELGVAESVPEPRDDVLDMKPLGPCSTCLEALKGLFWTTNYWEVFAYLKLLRGWELFGHMETYTEGVTLLARAMAHYDCEVKAVLGQSVICLKSSEERDNIVAILLITEFLNSQELTQYMSWRAINKFLMRGLRNPSPLVRAMSLTGLSSVLMQPKKLQLLRSQMLMLVNSFQKPEPKDLLGLMDILGDTLHRMGPQGIGACSIKLAQRLRLLFDNEEEEVRGGAILLYGDVMYSGGPKYQQALKCHAFQSLVPLLLHLADTCPQVVMKTKFTFLRCAILLNWEFRKQLFSKLAWGQGLSAENDIFMCMVESNFGSCHLFLLQAAPYLRSPHRNLKGTAMKFIGGILQDYFTNLCFYLRKGDLKLFRTQFEVLQQQDSASRRFYRSCRREVLELSRYVRP</sequence>
<dbReference type="InterPro" id="IPR048465">
    <property type="entry name" value="Maestro-like_HEAT"/>
</dbReference>
<feature type="domain" description="MROH2B-like HEAT-repeats" evidence="4">
    <location>
        <begin position="95"/>
        <end position="340"/>
    </location>
</feature>
<dbReference type="InterPro" id="IPR045206">
    <property type="entry name" value="Maestro_heat-like_prot"/>
</dbReference>
<gene>
    <name evidence="6" type="ORF">mPipKuh1_011740</name>
</gene>
<dbReference type="InterPro" id="IPR055408">
    <property type="entry name" value="HEAT_MROH2B-like"/>
</dbReference>
<evidence type="ECO:0000313" key="6">
    <source>
        <dbReference type="EMBL" id="KAF6326498.1"/>
    </source>
</evidence>
<proteinExistence type="predicted"/>
<reference evidence="6 7" key="1">
    <citation type="journal article" date="2020" name="Nature">
        <title>Six reference-quality genomes reveal evolution of bat adaptations.</title>
        <authorList>
            <person name="Jebb D."/>
            <person name="Huang Z."/>
            <person name="Pippel M."/>
            <person name="Hughes G.M."/>
            <person name="Lavrichenko K."/>
            <person name="Devanna P."/>
            <person name="Winkler S."/>
            <person name="Jermiin L.S."/>
            <person name="Skirmuntt E.C."/>
            <person name="Katzourakis A."/>
            <person name="Burkitt-Gray L."/>
            <person name="Ray D.A."/>
            <person name="Sullivan K.A.M."/>
            <person name="Roscito J.G."/>
            <person name="Kirilenko B.M."/>
            <person name="Davalos L.M."/>
            <person name="Corthals A.P."/>
            <person name="Power M.L."/>
            <person name="Jones G."/>
            <person name="Ransome R.D."/>
            <person name="Dechmann D.K.N."/>
            <person name="Locatelli A.G."/>
            <person name="Puechmaille S.J."/>
            <person name="Fedrigo O."/>
            <person name="Jarvis E.D."/>
            <person name="Hiller M."/>
            <person name="Vernes S.C."/>
            <person name="Myers E.W."/>
            <person name="Teeling E.C."/>
        </authorList>
    </citation>
    <scope>NUCLEOTIDE SEQUENCE [LARGE SCALE GENOMIC DNA]</scope>
    <source>
        <strain evidence="6">MPipKuh1</strain>
        <tissue evidence="6">Flight muscle</tissue>
    </source>
</reference>
<dbReference type="EMBL" id="JACAGB010000014">
    <property type="protein sequence ID" value="KAF6326498.1"/>
    <property type="molecule type" value="Genomic_DNA"/>
</dbReference>
<dbReference type="InterPro" id="IPR055406">
    <property type="entry name" value="HEAT_Maestro"/>
</dbReference>
<feature type="region of interest" description="Disordered" evidence="2">
    <location>
        <begin position="1"/>
        <end position="46"/>
    </location>
</feature>
<evidence type="ECO:0000259" key="5">
    <source>
        <dbReference type="Pfam" id="PF23227"/>
    </source>
</evidence>
<dbReference type="Pfam" id="PF23210">
    <property type="entry name" value="HEAT_Maestro_2"/>
    <property type="match status" value="1"/>
</dbReference>
<organism evidence="6 7">
    <name type="scientific">Pipistrellus kuhlii</name>
    <name type="common">Kuhl's pipistrelle</name>
    <dbReference type="NCBI Taxonomy" id="59472"/>
    <lineage>
        <taxon>Eukaryota</taxon>
        <taxon>Metazoa</taxon>
        <taxon>Chordata</taxon>
        <taxon>Craniata</taxon>
        <taxon>Vertebrata</taxon>
        <taxon>Euteleostomi</taxon>
        <taxon>Mammalia</taxon>
        <taxon>Eutheria</taxon>
        <taxon>Laurasiatheria</taxon>
        <taxon>Chiroptera</taxon>
        <taxon>Yangochiroptera</taxon>
        <taxon>Vespertilionidae</taxon>
        <taxon>Pipistrellus</taxon>
    </lineage>
</organism>
<comment type="caution">
    <text evidence="6">The sequence shown here is derived from an EMBL/GenBank/DDBJ whole genome shotgun (WGS) entry which is preliminary data.</text>
</comment>
<dbReference type="PANTHER" id="PTHR23120:SF3">
    <property type="entry name" value="MAESTRO HEAT-LIKE REPEAT FAMILY MEMBER 4"/>
    <property type="match status" value="1"/>
</dbReference>
<feature type="compositionally biased region" description="Basic and acidic residues" evidence="2">
    <location>
        <begin position="14"/>
        <end position="23"/>
    </location>
</feature>
<feature type="domain" description="Maestro/Maestro-like HEAT-repeats" evidence="5">
    <location>
        <begin position="778"/>
        <end position="1030"/>
    </location>
</feature>
<dbReference type="SUPFAM" id="SSF48371">
    <property type="entry name" value="ARM repeat"/>
    <property type="match status" value="2"/>
</dbReference>
<dbReference type="Proteomes" id="UP000558488">
    <property type="component" value="Unassembled WGS sequence"/>
</dbReference>
<name>A0A7J7VNA5_PIPKU</name>
<feature type="domain" description="Maestro-like HEAT-repeats" evidence="3">
    <location>
        <begin position="366"/>
        <end position="586"/>
    </location>
</feature>
<evidence type="ECO:0000256" key="2">
    <source>
        <dbReference type="SAM" id="MobiDB-lite"/>
    </source>
</evidence>
<evidence type="ECO:0000313" key="7">
    <source>
        <dbReference type="Proteomes" id="UP000558488"/>
    </source>
</evidence>
<feature type="compositionally biased region" description="Acidic residues" evidence="2">
    <location>
        <begin position="24"/>
        <end position="46"/>
    </location>
</feature>
<dbReference type="Pfam" id="PF23227">
    <property type="entry name" value="HEAT_MROH2B_C"/>
    <property type="match status" value="1"/>
</dbReference>
<evidence type="ECO:0000259" key="3">
    <source>
        <dbReference type="Pfam" id="PF21047"/>
    </source>
</evidence>
<evidence type="ECO:0000259" key="4">
    <source>
        <dbReference type="Pfam" id="PF23210"/>
    </source>
</evidence>
<accession>A0A7J7VNA5</accession>
<dbReference type="AlphaFoldDB" id="A0A7J7VNA5"/>
<dbReference type="PANTHER" id="PTHR23120">
    <property type="entry name" value="MAESTRO-RELATED HEAT DOMAIN-CONTAINING"/>
    <property type="match status" value="1"/>
</dbReference>
<evidence type="ECO:0008006" key="8">
    <source>
        <dbReference type="Google" id="ProtNLM"/>
    </source>
</evidence>
<dbReference type="GO" id="GO:0005794">
    <property type="term" value="C:Golgi apparatus"/>
    <property type="evidence" value="ECO:0007669"/>
    <property type="project" value="TreeGrafter"/>
</dbReference>
<dbReference type="Pfam" id="PF21047">
    <property type="entry name" value="HEAT_Maestro"/>
    <property type="match status" value="1"/>
</dbReference>
<evidence type="ECO:0000256" key="1">
    <source>
        <dbReference type="ARBA" id="ARBA00022737"/>
    </source>
</evidence>